<evidence type="ECO:0000256" key="1">
    <source>
        <dbReference type="SAM" id="MobiDB-lite"/>
    </source>
</evidence>
<feature type="compositionally biased region" description="Low complexity" evidence="1">
    <location>
        <begin position="29"/>
        <end position="43"/>
    </location>
</feature>
<organism evidence="3 4">
    <name type="scientific">Octopus vulgaris</name>
    <name type="common">Common octopus</name>
    <dbReference type="NCBI Taxonomy" id="6645"/>
    <lineage>
        <taxon>Eukaryota</taxon>
        <taxon>Metazoa</taxon>
        <taxon>Spiralia</taxon>
        <taxon>Lophotrochozoa</taxon>
        <taxon>Mollusca</taxon>
        <taxon>Cephalopoda</taxon>
        <taxon>Coleoidea</taxon>
        <taxon>Octopodiformes</taxon>
        <taxon>Octopoda</taxon>
        <taxon>Incirrata</taxon>
        <taxon>Octopodidae</taxon>
        <taxon>Octopus</taxon>
    </lineage>
</organism>
<feature type="region of interest" description="Disordered" evidence="1">
    <location>
        <begin position="23"/>
        <end position="72"/>
    </location>
</feature>
<evidence type="ECO:0000256" key="2">
    <source>
        <dbReference type="SAM" id="Phobius"/>
    </source>
</evidence>
<evidence type="ECO:0000313" key="3">
    <source>
        <dbReference type="EMBL" id="CAI9734920.1"/>
    </source>
</evidence>
<accession>A0AA36BIA8</accession>
<dbReference type="EMBL" id="OX597830">
    <property type="protein sequence ID" value="CAI9734920.1"/>
    <property type="molecule type" value="Genomic_DNA"/>
</dbReference>
<feature type="transmembrane region" description="Helical" evidence="2">
    <location>
        <begin position="95"/>
        <end position="125"/>
    </location>
</feature>
<gene>
    <name evidence="3" type="ORF">OCTVUL_1B004538</name>
</gene>
<reference evidence="3" key="1">
    <citation type="submission" date="2023-08" db="EMBL/GenBank/DDBJ databases">
        <authorList>
            <person name="Alioto T."/>
            <person name="Alioto T."/>
            <person name="Gomez Garrido J."/>
        </authorList>
    </citation>
    <scope>NUCLEOTIDE SEQUENCE</scope>
</reference>
<feature type="region of interest" description="Disordered" evidence="1">
    <location>
        <begin position="174"/>
        <end position="204"/>
    </location>
</feature>
<protein>
    <submittedName>
        <fullName evidence="3">Uncharacterized protein</fullName>
    </submittedName>
</protein>
<sequence>MLNIRKMNDADAAAAVAAALTRSGSVSHNTSNNSNYYYNNNNNNEKKKEDNGEADGEDETNEDMVAMKSKEKRKIKKRTINSHLNKQIAHTLQTYYIGISAAVTLVTVGVVVGVVGLSVVAFVVVVGSGCGGCGGGGCGSGGVVVTVIVSVQHFIEVCQRPRGADKHIANERRESGSSSACFMALNDGPADWSDEKQRNKQTSK</sequence>
<dbReference type="Proteomes" id="UP001162480">
    <property type="component" value="Chromosome 17"/>
</dbReference>
<feature type="compositionally biased region" description="Acidic residues" evidence="1">
    <location>
        <begin position="52"/>
        <end position="62"/>
    </location>
</feature>
<dbReference type="AlphaFoldDB" id="A0AA36BIA8"/>
<keyword evidence="2" id="KW-0472">Membrane</keyword>
<keyword evidence="4" id="KW-1185">Reference proteome</keyword>
<evidence type="ECO:0000313" key="4">
    <source>
        <dbReference type="Proteomes" id="UP001162480"/>
    </source>
</evidence>
<name>A0AA36BIA8_OCTVU</name>
<keyword evidence="2" id="KW-1133">Transmembrane helix</keyword>
<keyword evidence="2" id="KW-0812">Transmembrane</keyword>
<proteinExistence type="predicted"/>